<protein>
    <submittedName>
        <fullName evidence="2">Uncharacterized protein</fullName>
    </submittedName>
</protein>
<keyword evidence="3" id="KW-1185">Reference proteome</keyword>
<dbReference type="EMBL" id="JAECZO010000291">
    <property type="protein sequence ID" value="KAK7199318.1"/>
    <property type="molecule type" value="Genomic_DNA"/>
</dbReference>
<proteinExistence type="predicted"/>
<feature type="region of interest" description="Disordered" evidence="1">
    <location>
        <begin position="64"/>
        <end position="98"/>
    </location>
</feature>
<feature type="region of interest" description="Disordered" evidence="1">
    <location>
        <begin position="114"/>
        <end position="152"/>
    </location>
</feature>
<accession>A0AAW0EZE7</accession>
<name>A0AAW0EZE7_9TRYP</name>
<organism evidence="2 3">
    <name type="scientific">Novymonas esmeraldas</name>
    <dbReference type="NCBI Taxonomy" id="1808958"/>
    <lineage>
        <taxon>Eukaryota</taxon>
        <taxon>Discoba</taxon>
        <taxon>Euglenozoa</taxon>
        <taxon>Kinetoplastea</taxon>
        <taxon>Metakinetoplastina</taxon>
        <taxon>Trypanosomatida</taxon>
        <taxon>Trypanosomatidae</taxon>
        <taxon>Novymonas</taxon>
    </lineage>
</organism>
<gene>
    <name evidence="2" type="ORF">NESM_000904200</name>
</gene>
<reference evidence="2 3" key="1">
    <citation type="journal article" date="2021" name="MBio">
        <title>A New Model Trypanosomatid, Novymonas esmeraldas: Genomic Perception of Its 'Candidatus Pandoraea novymonadis' Endosymbiont.</title>
        <authorList>
            <person name="Zakharova A."/>
            <person name="Saura A."/>
            <person name="Butenko A."/>
            <person name="Podesvova L."/>
            <person name="Warmusova S."/>
            <person name="Kostygov A.Y."/>
            <person name="Nenarokova A."/>
            <person name="Lukes J."/>
            <person name="Opperdoes F.R."/>
            <person name="Yurchenko V."/>
        </authorList>
    </citation>
    <scope>NUCLEOTIDE SEQUENCE [LARGE SCALE GENOMIC DNA]</scope>
    <source>
        <strain evidence="2 3">E262AT.01</strain>
    </source>
</reference>
<dbReference type="AlphaFoldDB" id="A0AAW0EZE7"/>
<dbReference type="Proteomes" id="UP001430356">
    <property type="component" value="Unassembled WGS sequence"/>
</dbReference>
<comment type="caution">
    <text evidence="2">The sequence shown here is derived from an EMBL/GenBank/DDBJ whole genome shotgun (WGS) entry which is preliminary data.</text>
</comment>
<sequence>MEGEGGVESAAAEGLKVLAIQYLSELRPLTALESDVGGDGTQSRAPRAARRRLVGWDTVLHGDRSRSRDVPVGGGGGGFYEKAKWRGQLPDPPAEAETGDERLAIERANTGLHQHGLVPCRPERLGHGATDSPPRAAQEVFAPLRCSRPEDR</sequence>
<evidence type="ECO:0000256" key="1">
    <source>
        <dbReference type="SAM" id="MobiDB-lite"/>
    </source>
</evidence>
<evidence type="ECO:0000313" key="2">
    <source>
        <dbReference type="EMBL" id="KAK7199318.1"/>
    </source>
</evidence>
<evidence type="ECO:0000313" key="3">
    <source>
        <dbReference type="Proteomes" id="UP001430356"/>
    </source>
</evidence>